<accession>A0A9E5DKH3</accession>
<dbReference type="PIRSF" id="PIRSF033239">
    <property type="entry name" value="ExoD"/>
    <property type="match status" value="1"/>
</dbReference>
<keyword evidence="1" id="KW-1133">Transmembrane helix</keyword>
<evidence type="ECO:0000313" key="2">
    <source>
        <dbReference type="EMBL" id="MCZ3367317.1"/>
    </source>
</evidence>
<dbReference type="EMBL" id="JAPVES010000030">
    <property type="protein sequence ID" value="MCZ3373535.1"/>
    <property type="molecule type" value="Genomic_DNA"/>
</dbReference>
<feature type="transmembrane region" description="Helical" evidence="1">
    <location>
        <begin position="39"/>
        <end position="57"/>
    </location>
</feature>
<dbReference type="Pfam" id="PF06055">
    <property type="entry name" value="ExoD"/>
    <property type="match status" value="1"/>
</dbReference>
<feature type="transmembrane region" description="Helical" evidence="1">
    <location>
        <begin position="158"/>
        <end position="180"/>
    </location>
</feature>
<organism evidence="2 4">
    <name type="scientific">Methanobacterium veterum</name>
    <dbReference type="NCBI Taxonomy" id="408577"/>
    <lineage>
        <taxon>Archaea</taxon>
        <taxon>Methanobacteriati</taxon>
        <taxon>Methanobacteriota</taxon>
        <taxon>Methanomada group</taxon>
        <taxon>Methanobacteria</taxon>
        <taxon>Methanobacteriales</taxon>
        <taxon>Methanobacteriaceae</taxon>
        <taxon>Methanobacterium</taxon>
    </lineage>
</organism>
<dbReference type="EMBL" id="JAPVER010000020">
    <property type="protein sequence ID" value="MCZ3367317.1"/>
    <property type="molecule type" value="Genomic_DNA"/>
</dbReference>
<evidence type="ECO:0000313" key="4">
    <source>
        <dbReference type="Proteomes" id="UP001068021"/>
    </source>
</evidence>
<name>A0A9E5DKH3_9EURY</name>
<dbReference type="RefSeq" id="WP_052376264.1">
    <property type="nucleotide sequence ID" value="NZ_JAPVER010000020.1"/>
</dbReference>
<keyword evidence="1" id="KW-0812">Transmembrane</keyword>
<evidence type="ECO:0000313" key="3">
    <source>
        <dbReference type="EMBL" id="MCZ3373535.1"/>
    </source>
</evidence>
<protein>
    <submittedName>
        <fullName evidence="2">Exopolysaccharide biosynthesis protein</fullName>
    </submittedName>
</protein>
<sequence>MPETKSNECFSISLEDISSKIPDDGINIRDFLDLMGDRGGLIICLILATPFLIPVSIPGSSIPFGLGIMFIGISRIFNRYLIPKFIMEYVLPKDTLLKILNGTMTALGKVEKYIKPRFLVLSKGPAISRFSLSLMVFTSFLLMLPLPVPLTDSLPGYSIFFLVLGILEHDGYFILAGYILTSITTIYFSLIFLFGYAGITFVLSHFGIYMPQF</sequence>
<dbReference type="PANTHER" id="PTHR41795">
    <property type="entry name" value="EXOPOLYSACCHARIDE SYNTHESIS PROTEIN"/>
    <property type="match status" value="1"/>
</dbReference>
<reference evidence="2" key="1">
    <citation type="submission" date="2022-12" db="EMBL/GenBank/DDBJ databases">
        <title>Reclassification of two methanogenic archaea species isolated from the Kolyma lowland permafrost.</title>
        <authorList>
            <person name="Trubitsyn V.E."/>
            <person name="Rivkina E.M."/>
            <person name="Shcherbakova V.A."/>
        </authorList>
    </citation>
    <scope>NUCLEOTIDE SEQUENCE</scope>
    <source>
        <strain evidence="2">M2</strain>
        <strain evidence="3">MK4</strain>
    </source>
</reference>
<feature type="transmembrane region" description="Helical" evidence="1">
    <location>
        <begin position="126"/>
        <end position="146"/>
    </location>
</feature>
<proteinExistence type="predicted"/>
<comment type="caution">
    <text evidence="2">The sequence shown here is derived from an EMBL/GenBank/DDBJ whole genome shotgun (WGS) entry which is preliminary data.</text>
</comment>
<keyword evidence="1" id="KW-0472">Membrane</keyword>
<gene>
    <name evidence="3" type="ORF">O3H35_12880</name>
    <name evidence="2" type="ORF">O3H54_15610</name>
</gene>
<feature type="transmembrane region" description="Helical" evidence="1">
    <location>
        <begin position="63"/>
        <end position="82"/>
    </location>
</feature>
<dbReference type="AlphaFoldDB" id="A0A9E5DKH3"/>
<evidence type="ECO:0000256" key="1">
    <source>
        <dbReference type="SAM" id="Phobius"/>
    </source>
</evidence>
<dbReference type="Proteomes" id="UP001068021">
    <property type="component" value="Unassembled WGS sequence"/>
</dbReference>
<dbReference type="PANTHER" id="PTHR41795:SF1">
    <property type="entry name" value="EXOPOLYSACCHARIDE SYNTHESIS PROTEIN"/>
    <property type="match status" value="1"/>
</dbReference>
<dbReference type="InterPro" id="IPR010331">
    <property type="entry name" value="ExoD"/>
</dbReference>
<feature type="transmembrane region" description="Helical" evidence="1">
    <location>
        <begin position="187"/>
        <end position="210"/>
    </location>
</feature>
<dbReference type="Proteomes" id="UP001074446">
    <property type="component" value="Unassembled WGS sequence"/>
</dbReference>
<keyword evidence="4" id="KW-1185">Reference proteome</keyword>